<evidence type="ECO:0000259" key="1">
    <source>
        <dbReference type="Pfam" id="PF03050"/>
    </source>
</evidence>
<feature type="domain" description="Transposase IS66 central" evidence="1">
    <location>
        <begin position="2"/>
        <end position="117"/>
    </location>
</feature>
<proteinExistence type="predicted"/>
<dbReference type="PANTHER" id="PTHR33678:SF1">
    <property type="entry name" value="BLL1576 PROTEIN"/>
    <property type="match status" value="1"/>
</dbReference>
<dbReference type="Pfam" id="PF13817">
    <property type="entry name" value="DDE_Tnp_IS66_C"/>
    <property type="match status" value="1"/>
</dbReference>
<organism evidence="3 4">
    <name type="scientific">Robbsia betulipollinis</name>
    <dbReference type="NCBI Taxonomy" id="2981849"/>
    <lineage>
        <taxon>Bacteria</taxon>
        <taxon>Pseudomonadati</taxon>
        <taxon>Pseudomonadota</taxon>
        <taxon>Betaproteobacteria</taxon>
        <taxon>Burkholderiales</taxon>
        <taxon>Burkholderiaceae</taxon>
        <taxon>Robbsia</taxon>
    </lineage>
</organism>
<gene>
    <name evidence="3" type="ORF">OVY01_23015</name>
</gene>
<accession>A0ABT3ZUS4</accession>
<dbReference type="InterPro" id="IPR004291">
    <property type="entry name" value="Transposase_IS66_central"/>
</dbReference>
<dbReference type="Pfam" id="PF03050">
    <property type="entry name" value="DDE_Tnp_IS66"/>
    <property type="match status" value="1"/>
</dbReference>
<feature type="non-terminal residue" evidence="3">
    <location>
        <position position="1"/>
    </location>
</feature>
<name>A0ABT3ZUS4_9BURK</name>
<comment type="caution">
    <text evidence="3">The sequence shown here is derived from an EMBL/GenBank/DDBJ whole genome shotgun (WGS) entry which is preliminary data.</text>
</comment>
<sequence length="173" mass="18788">HPSPTAGEAVRRIAALYAIEAGIRGQPPDQRLATRVEQTQPLLRDLHAWMQGLLPALSSKSALAGAIQYALKRWEALNTFARDGRAEIDNNAVERALRAVALGRKNYLFAGSDAGGHRAAAMYSLIGTAKLNGLDPEAYLREVLTRIADHPVNRIDDLLPWTLMGSTPASTRV</sequence>
<feature type="domain" description="Transposase IS66 C-terminal" evidence="2">
    <location>
        <begin position="124"/>
        <end position="161"/>
    </location>
</feature>
<dbReference type="InterPro" id="IPR052344">
    <property type="entry name" value="Transposase-related"/>
</dbReference>
<dbReference type="EMBL" id="JAPMXC010000043">
    <property type="protein sequence ID" value="MCY0390002.1"/>
    <property type="molecule type" value="Genomic_DNA"/>
</dbReference>
<evidence type="ECO:0000313" key="4">
    <source>
        <dbReference type="Proteomes" id="UP001082899"/>
    </source>
</evidence>
<protein>
    <submittedName>
        <fullName evidence="3">Transposase</fullName>
    </submittedName>
</protein>
<reference evidence="3" key="1">
    <citation type="submission" date="2022-11" db="EMBL/GenBank/DDBJ databases">
        <title>Robbsia betulipollinis sp. nov., isolated from pollen of birch (Betula pendula).</title>
        <authorList>
            <person name="Shi H."/>
            <person name="Ambika Manirajan B."/>
            <person name="Ratering S."/>
            <person name="Geissler-Plaum R."/>
            <person name="Schnell S."/>
        </authorList>
    </citation>
    <scope>NUCLEOTIDE SEQUENCE</scope>
    <source>
        <strain evidence="3">Bb-Pol-6</strain>
    </source>
</reference>
<evidence type="ECO:0000259" key="2">
    <source>
        <dbReference type="Pfam" id="PF13817"/>
    </source>
</evidence>
<dbReference type="PANTHER" id="PTHR33678">
    <property type="entry name" value="BLL1576 PROTEIN"/>
    <property type="match status" value="1"/>
</dbReference>
<keyword evidence="4" id="KW-1185">Reference proteome</keyword>
<dbReference type="Proteomes" id="UP001082899">
    <property type="component" value="Unassembled WGS sequence"/>
</dbReference>
<evidence type="ECO:0000313" key="3">
    <source>
        <dbReference type="EMBL" id="MCY0390002.1"/>
    </source>
</evidence>
<dbReference type="InterPro" id="IPR039552">
    <property type="entry name" value="IS66_C"/>
</dbReference>
<dbReference type="RefSeq" id="WP_267849962.1">
    <property type="nucleotide sequence ID" value="NZ_JAPMXC010000043.1"/>
</dbReference>